<dbReference type="FunFam" id="3.30.70.270:FF:000001">
    <property type="entry name" value="Diguanylate cyclase domain protein"/>
    <property type="match status" value="1"/>
</dbReference>
<evidence type="ECO:0000259" key="2">
    <source>
        <dbReference type="PROSITE" id="PS50112"/>
    </source>
</evidence>
<dbReference type="PANTHER" id="PTHR44757">
    <property type="entry name" value="DIGUANYLATE CYCLASE DGCP"/>
    <property type="match status" value="1"/>
</dbReference>
<dbReference type="Pfam" id="PF00989">
    <property type="entry name" value="PAS"/>
    <property type="match status" value="2"/>
</dbReference>
<evidence type="ECO:0000256" key="1">
    <source>
        <dbReference type="SAM" id="Coils"/>
    </source>
</evidence>
<dbReference type="EMBL" id="CP006585">
    <property type="protein sequence ID" value="AGW13645.1"/>
    <property type="molecule type" value="Genomic_DNA"/>
</dbReference>
<feature type="domain" description="PAC" evidence="3">
    <location>
        <begin position="610"/>
        <end position="662"/>
    </location>
</feature>
<dbReference type="InterPro" id="IPR001610">
    <property type="entry name" value="PAC"/>
</dbReference>
<dbReference type="InterPro" id="IPR000700">
    <property type="entry name" value="PAS-assoc_C"/>
</dbReference>
<dbReference type="InterPro" id="IPR013767">
    <property type="entry name" value="PAS_fold"/>
</dbReference>
<dbReference type="SMART" id="SM00086">
    <property type="entry name" value="PAC"/>
    <property type="match status" value="3"/>
</dbReference>
<dbReference type="SMART" id="SM00091">
    <property type="entry name" value="PAS"/>
    <property type="match status" value="3"/>
</dbReference>
<dbReference type="SUPFAM" id="SSF55073">
    <property type="entry name" value="Nucleotide cyclase"/>
    <property type="match status" value="1"/>
</dbReference>
<dbReference type="SMART" id="SM00267">
    <property type="entry name" value="GGDEF"/>
    <property type="match status" value="1"/>
</dbReference>
<dbReference type="PANTHER" id="PTHR44757:SF2">
    <property type="entry name" value="BIOFILM ARCHITECTURE MAINTENANCE PROTEIN MBAA"/>
    <property type="match status" value="1"/>
</dbReference>
<dbReference type="PROSITE" id="PS50887">
    <property type="entry name" value="GGDEF"/>
    <property type="match status" value="1"/>
</dbReference>
<dbReference type="NCBIfam" id="TIGR00229">
    <property type="entry name" value="sensory_box"/>
    <property type="match status" value="3"/>
</dbReference>
<feature type="domain" description="PAS" evidence="2">
    <location>
        <begin position="535"/>
        <end position="589"/>
    </location>
</feature>
<dbReference type="InterPro" id="IPR000014">
    <property type="entry name" value="PAS"/>
</dbReference>
<dbReference type="InterPro" id="IPR000160">
    <property type="entry name" value="GGDEF_dom"/>
</dbReference>
<keyword evidence="6" id="KW-1185">Reference proteome</keyword>
<dbReference type="eggNOG" id="COG5001">
    <property type="taxonomic scope" value="Bacteria"/>
</dbReference>
<dbReference type="InterPro" id="IPR052155">
    <property type="entry name" value="Biofilm_reg_signaling"/>
</dbReference>
<feature type="domain" description="PAS" evidence="2">
    <location>
        <begin position="280"/>
        <end position="351"/>
    </location>
</feature>
<dbReference type="NCBIfam" id="TIGR00254">
    <property type="entry name" value="GGDEF"/>
    <property type="match status" value="1"/>
</dbReference>
<dbReference type="PATRIC" id="fig|1121448.10.peg.1818"/>
<protein>
    <submittedName>
        <fullName evidence="5">Putative response regulator receiver modulated diguanylate cyclase with PAS/PAC sensor</fullName>
    </submittedName>
</protein>
<dbReference type="Gene3D" id="3.30.70.270">
    <property type="match status" value="1"/>
</dbReference>
<dbReference type="PROSITE" id="PS50112">
    <property type="entry name" value="PAS"/>
    <property type="match status" value="3"/>
</dbReference>
<evidence type="ECO:0000259" key="3">
    <source>
        <dbReference type="PROSITE" id="PS50113"/>
    </source>
</evidence>
<feature type="domain" description="PAC" evidence="3">
    <location>
        <begin position="482"/>
        <end position="534"/>
    </location>
</feature>
<dbReference type="Pfam" id="PF00990">
    <property type="entry name" value="GGDEF"/>
    <property type="match status" value="1"/>
</dbReference>
<feature type="coiled-coil region" evidence="1">
    <location>
        <begin position="36"/>
        <end position="63"/>
    </location>
</feature>
<name>T2GAP3_MEGG1</name>
<dbReference type="Gene3D" id="3.30.450.20">
    <property type="entry name" value="PAS domain"/>
    <property type="match status" value="3"/>
</dbReference>
<organism evidence="5 6">
    <name type="scientific">Megalodesulfovibrio gigas (strain ATCC 19364 / DSM 1382 / NCIMB 9332 / VKM B-1759)</name>
    <name type="common">Desulfovibrio gigas</name>
    <dbReference type="NCBI Taxonomy" id="1121448"/>
    <lineage>
        <taxon>Bacteria</taxon>
        <taxon>Pseudomonadati</taxon>
        <taxon>Thermodesulfobacteriota</taxon>
        <taxon>Desulfovibrionia</taxon>
        <taxon>Desulfovibrionales</taxon>
        <taxon>Desulfovibrionaceae</taxon>
        <taxon>Megalodesulfovibrio</taxon>
    </lineage>
</organism>
<evidence type="ECO:0000313" key="6">
    <source>
        <dbReference type="Proteomes" id="UP000016587"/>
    </source>
</evidence>
<feature type="domain" description="GGDEF" evidence="4">
    <location>
        <begin position="694"/>
        <end position="831"/>
    </location>
</feature>
<proteinExistence type="predicted"/>
<evidence type="ECO:0000313" key="5">
    <source>
        <dbReference type="EMBL" id="AGW13645.1"/>
    </source>
</evidence>
<dbReference type="CDD" id="cd01949">
    <property type="entry name" value="GGDEF"/>
    <property type="match status" value="1"/>
</dbReference>
<gene>
    <name evidence="5" type="ORF">DGI_1853</name>
</gene>
<dbReference type="HOGENOM" id="CLU_338818_0_0_7"/>
<dbReference type="AlphaFoldDB" id="T2GAP3"/>
<dbReference type="InterPro" id="IPR013656">
    <property type="entry name" value="PAS_4"/>
</dbReference>
<keyword evidence="1" id="KW-0175">Coiled coil</keyword>
<feature type="domain" description="PAC" evidence="3">
    <location>
        <begin position="354"/>
        <end position="407"/>
    </location>
</feature>
<dbReference type="Pfam" id="PF08448">
    <property type="entry name" value="PAS_4"/>
    <property type="match status" value="1"/>
</dbReference>
<accession>T2GAP3</accession>
<dbReference type="InterPro" id="IPR035965">
    <property type="entry name" value="PAS-like_dom_sf"/>
</dbReference>
<dbReference type="GO" id="GO:0003824">
    <property type="term" value="F:catalytic activity"/>
    <property type="evidence" value="ECO:0007669"/>
    <property type="project" value="UniProtKB-ARBA"/>
</dbReference>
<reference evidence="5 6" key="1">
    <citation type="journal article" date="2013" name="J. Bacteriol.">
        <title>Roles of HynAB and Ech, the only two hydrogenases found in the model sulfate reducer Desulfovibrio gigas.</title>
        <authorList>
            <person name="Morais-Silva F.O."/>
            <person name="Santos C.I."/>
            <person name="Rodrigues R."/>
            <person name="Pereira I.A."/>
            <person name="Rodrigues-Pousada C."/>
        </authorList>
    </citation>
    <scope>NUCLEOTIDE SEQUENCE [LARGE SCALE GENOMIC DNA]</scope>
    <source>
        <strain evidence="6">ATCC 19364 / DSM 1382 / NCIMB 9332 / VKM B-1759</strain>
    </source>
</reference>
<dbReference type="KEGG" id="dgg:DGI_1853"/>
<dbReference type="PROSITE" id="PS50113">
    <property type="entry name" value="PAC"/>
    <property type="match status" value="3"/>
</dbReference>
<sequence length="839" mass="93457">MVGERQMHPFFSDLILRGSRMRPAKQDTQPGDDAACPLALRQVDQLKAQVAQLQAQVDRLTREKITSLDALEDAVLLGVFRPDADDIDGMQHIISQTLEKLGALLPFEAMAMYLVQEEDASFQLAQCEPASMRDLMERETDSLIEDNAFAWALSARKPRLLSARHVPGRLFLHPLATASRIRGMFVGLLDPTLSGLQDMNHSLASILLLSSAAAIESFEVYAYIKSINRSLESNVARLADSERDLIDHRTQLQQEVEARTADLSLEIQERRKAQRALQLERDFIQTIFETAGALIAVLDVTGRLKHCNHAFEVITGYQTSELKDRPFQELLAFQDAGNFFAASLRRLAQHGDVLREELPVRTRTGARRHVSWSFTAMSAGDGEAVGHVIATGMDMTEKRSAEDALRDSEARFRAMFTEAGMGIALFDVSGFCLDANPCLAGMLKRPPHELPGTLLARYAHPADASLLAGAIKELFNEPGTTRRLDMRFVDCEGRRLWTQCALSLVVARGGRTAYGFAIIEDVTRRHEMEEALRSAEATYRTIFENAVEGIFQAGLEGGFHRINPAMAIMFGYPSPAMMAAEVPQALELLCTRPEARAALLEQLATQGHVANHEMEARHRDGRTIWISVSARALMDETRTLRYLEGLAEDITERKACELILHQKATLDELTGIPNRYQFMERFEQLLTQSRRLKQPLAVLYIDLDGFKQVNDTHGHHTGDQVLAEVARRLGERVRKSDFAARLGGDEFAVLLLGSAVWEDIFHVCQSIIQAVTKPYLPPALGGEQECRIGASIGVSLFPEHGSDTETLLRKADVAMYRAKQHGGNTVHLFADPVQPFRND</sequence>
<feature type="domain" description="PAS" evidence="2">
    <location>
        <begin position="408"/>
        <end position="478"/>
    </location>
</feature>
<dbReference type="CDD" id="cd00130">
    <property type="entry name" value="PAS"/>
    <property type="match status" value="3"/>
</dbReference>
<reference evidence="6" key="2">
    <citation type="submission" date="2013-07" db="EMBL/GenBank/DDBJ databases">
        <authorList>
            <person name="Morais-Silva F.O."/>
            <person name="Rezende A.M."/>
            <person name="Pimentel C."/>
            <person name="Resende D.M."/>
            <person name="Santos C.I."/>
            <person name="Clemente C."/>
            <person name="de Oliveira L.M."/>
            <person name="da Silva S.M."/>
            <person name="Costa D.A."/>
            <person name="Varela-Raposo A."/>
            <person name="Horacio E.C.A."/>
            <person name="Matos M."/>
            <person name="Flores O."/>
            <person name="Ruiz J.C."/>
            <person name="Rodrigues-Pousada C."/>
        </authorList>
    </citation>
    <scope>NUCLEOTIDE SEQUENCE [LARGE SCALE GENOMIC DNA]</scope>
    <source>
        <strain evidence="6">ATCC 19364 / DSM 1382 / NCIMB 9332 / VKM B-1759</strain>
    </source>
</reference>
<dbReference type="SUPFAM" id="SSF55785">
    <property type="entry name" value="PYP-like sensor domain (PAS domain)"/>
    <property type="match status" value="3"/>
</dbReference>
<dbReference type="GO" id="GO:0006355">
    <property type="term" value="P:regulation of DNA-templated transcription"/>
    <property type="evidence" value="ECO:0007669"/>
    <property type="project" value="InterPro"/>
</dbReference>
<dbReference type="InterPro" id="IPR043128">
    <property type="entry name" value="Rev_trsase/Diguanyl_cyclase"/>
</dbReference>
<evidence type="ECO:0000259" key="4">
    <source>
        <dbReference type="PROSITE" id="PS50887"/>
    </source>
</evidence>
<dbReference type="STRING" id="1121448.DGI_1853"/>
<dbReference type="Proteomes" id="UP000016587">
    <property type="component" value="Chromosome"/>
</dbReference>
<dbReference type="InterPro" id="IPR029787">
    <property type="entry name" value="Nucleotide_cyclase"/>
</dbReference>